<evidence type="ECO:0000259" key="14">
    <source>
        <dbReference type="PROSITE" id="PS50109"/>
    </source>
</evidence>
<name>A0A329MRQ9_9BACL</name>
<keyword evidence="11 13" id="KW-0472">Membrane</keyword>
<evidence type="ECO:0000256" key="2">
    <source>
        <dbReference type="ARBA" id="ARBA00004651"/>
    </source>
</evidence>
<dbReference type="InterPro" id="IPR036890">
    <property type="entry name" value="HATPase_C_sf"/>
</dbReference>
<organism evidence="16 17">
    <name type="scientific">Paenibacillus contaminans</name>
    <dbReference type="NCBI Taxonomy" id="450362"/>
    <lineage>
        <taxon>Bacteria</taxon>
        <taxon>Bacillati</taxon>
        <taxon>Bacillota</taxon>
        <taxon>Bacilli</taxon>
        <taxon>Bacillales</taxon>
        <taxon>Paenibacillaceae</taxon>
        <taxon>Paenibacillus</taxon>
    </lineage>
</organism>
<dbReference type="InterPro" id="IPR004358">
    <property type="entry name" value="Sig_transdc_His_kin-like_C"/>
</dbReference>
<evidence type="ECO:0000256" key="7">
    <source>
        <dbReference type="ARBA" id="ARBA00022741"/>
    </source>
</evidence>
<dbReference type="RefSeq" id="WP_113031485.1">
    <property type="nucleotide sequence ID" value="NZ_QMFB01000007.1"/>
</dbReference>
<dbReference type="PROSITE" id="PS50885">
    <property type="entry name" value="HAMP"/>
    <property type="match status" value="1"/>
</dbReference>
<dbReference type="InterPro" id="IPR003661">
    <property type="entry name" value="HisK_dim/P_dom"/>
</dbReference>
<dbReference type="InterPro" id="IPR003660">
    <property type="entry name" value="HAMP_dom"/>
</dbReference>
<evidence type="ECO:0000256" key="12">
    <source>
        <dbReference type="SAM" id="Coils"/>
    </source>
</evidence>
<feature type="coiled-coil region" evidence="12">
    <location>
        <begin position="230"/>
        <end position="267"/>
    </location>
</feature>
<dbReference type="CDD" id="cd00082">
    <property type="entry name" value="HisKA"/>
    <property type="match status" value="1"/>
</dbReference>
<evidence type="ECO:0000256" key="8">
    <source>
        <dbReference type="ARBA" id="ARBA00022777"/>
    </source>
</evidence>
<dbReference type="SUPFAM" id="SSF158472">
    <property type="entry name" value="HAMP domain-like"/>
    <property type="match status" value="1"/>
</dbReference>
<dbReference type="Gene3D" id="1.10.287.130">
    <property type="match status" value="1"/>
</dbReference>
<dbReference type="GO" id="GO:0000155">
    <property type="term" value="F:phosphorelay sensor kinase activity"/>
    <property type="evidence" value="ECO:0007669"/>
    <property type="project" value="InterPro"/>
</dbReference>
<comment type="caution">
    <text evidence="16">The sequence shown here is derived from an EMBL/GenBank/DDBJ whole genome shotgun (WGS) entry which is preliminary data.</text>
</comment>
<evidence type="ECO:0000256" key="3">
    <source>
        <dbReference type="ARBA" id="ARBA00012438"/>
    </source>
</evidence>
<dbReference type="SUPFAM" id="SSF55874">
    <property type="entry name" value="ATPase domain of HSP90 chaperone/DNA topoisomerase II/histidine kinase"/>
    <property type="match status" value="1"/>
</dbReference>
<dbReference type="Pfam" id="PF02518">
    <property type="entry name" value="HATPase_c"/>
    <property type="match status" value="1"/>
</dbReference>
<evidence type="ECO:0000256" key="1">
    <source>
        <dbReference type="ARBA" id="ARBA00000085"/>
    </source>
</evidence>
<reference evidence="16 17" key="1">
    <citation type="journal article" date="2009" name="Int. J. Syst. Evol. Microbiol.">
        <title>Paenibacillus contaminans sp. nov., isolated from a contaminated laboratory plate.</title>
        <authorList>
            <person name="Chou J.H."/>
            <person name="Lee J.H."/>
            <person name="Lin M.C."/>
            <person name="Chang P.S."/>
            <person name="Arun A.B."/>
            <person name="Young C.C."/>
            <person name="Chen W.M."/>
        </authorList>
    </citation>
    <scope>NUCLEOTIDE SEQUENCE [LARGE SCALE GENOMIC DNA]</scope>
    <source>
        <strain evidence="16 17">CKOBP-6</strain>
    </source>
</reference>
<dbReference type="SMART" id="SM00304">
    <property type="entry name" value="HAMP"/>
    <property type="match status" value="1"/>
</dbReference>
<dbReference type="Pfam" id="PF00672">
    <property type="entry name" value="HAMP"/>
    <property type="match status" value="1"/>
</dbReference>
<dbReference type="Gene3D" id="6.10.340.10">
    <property type="match status" value="1"/>
</dbReference>
<comment type="subcellular location">
    <subcellularLocation>
        <location evidence="2">Cell membrane</location>
        <topology evidence="2">Multi-pass membrane protein</topology>
    </subcellularLocation>
</comment>
<evidence type="ECO:0000256" key="5">
    <source>
        <dbReference type="ARBA" id="ARBA00022553"/>
    </source>
</evidence>
<feature type="transmembrane region" description="Helical" evidence="13">
    <location>
        <begin position="12"/>
        <end position="32"/>
    </location>
</feature>
<keyword evidence="17" id="KW-1185">Reference proteome</keyword>
<evidence type="ECO:0000256" key="11">
    <source>
        <dbReference type="ARBA" id="ARBA00023136"/>
    </source>
</evidence>
<dbReference type="PRINTS" id="PR00344">
    <property type="entry name" value="BCTRLSENSOR"/>
</dbReference>
<feature type="domain" description="Histidine kinase" evidence="14">
    <location>
        <begin position="276"/>
        <end position="508"/>
    </location>
</feature>
<gene>
    <name evidence="16" type="ORF">DQG23_14020</name>
</gene>
<dbReference type="PANTHER" id="PTHR43065">
    <property type="entry name" value="SENSOR HISTIDINE KINASE"/>
    <property type="match status" value="1"/>
</dbReference>
<dbReference type="PROSITE" id="PS50109">
    <property type="entry name" value="HIS_KIN"/>
    <property type="match status" value="1"/>
</dbReference>
<accession>A0A329MRQ9</accession>
<keyword evidence="12" id="KW-0175">Coiled coil</keyword>
<evidence type="ECO:0000256" key="4">
    <source>
        <dbReference type="ARBA" id="ARBA00022475"/>
    </source>
</evidence>
<dbReference type="EMBL" id="QMFB01000007">
    <property type="protein sequence ID" value="RAV20627.1"/>
    <property type="molecule type" value="Genomic_DNA"/>
</dbReference>
<dbReference type="PANTHER" id="PTHR43065:SF47">
    <property type="match status" value="1"/>
</dbReference>
<evidence type="ECO:0000259" key="15">
    <source>
        <dbReference type="PROSITE" id="PS50885"/>
    </source>
</evidence>
<keyword evidence="8" id="KW-0418">Kinase</keyword>
<evidence type="ECO:0000256" key="10">
    <source>
        <dbReference type="ARBA" id="ARBA00023012"/>
    </source>
</evidence>
<keyword evidence="13" id="KW-0812">Transmembrane</keyword>
<evidence type="ECO:0000256" key="9">
    <source>
        <dbReference type="ARBA" id="ARBA00022840"/>
    </source>
</evidence>
<evidence type="ECO:0000313" key="16">
    <source>
        <dbReference type="EMBL" id="RAV20627.1"/>
    </source>
</evidence>
<dbReference type="OrthoDB" id="9784397at2"/>
<dbReference type="Proteomes" id="UP000250369">
    <property type="component" value="Unassembled WGS sequence"/>
</dbReference>
<evidence type="ECO:0000313" key="17">
    <source>
        <dbReference type="Proteomes" id="UP000250369"/>
    </source>
</evidence>
<dbReference type="SMART" id="SM00387">
    <property type="entry name" value="HATPase_c"/>
    <property type="match status" value="1"/>
</dbReference>
<dbReference type="GO" id="GO:0005886">
    <property type="term" value="C:plasma membrane"/>
    <property type="evidence" value="ECO:0007669"/>
    <property type="project" value="UniProtKB-SubCell"/>
</dbReference>
<dbReference type="AlphaFoldDB" id="A0A329MRQ9"/>
<evidence type="ECO:0000256" key="6">
    <source>
        <dbReference type="ARBA" id="ARBA00022679"/>
    </source>
</evidence>
<keyword evidence="4" id="KW-1003">Cell membrane</keyword>
<dbReference type="InterPro" id="IPR005467">
    <property type="entry name" value="His_kinase_dom"/>
</dbReference>
<keyword evidence="9" id="KW-0067">ATP-binding</keyword>
<sequence>MKSIITKISLGNKIIILTSAITILMMASVIWFTTHALRQSVEETYNGQLQGMTIAINGRYEESHVLQDVQQIFDYIQYKNKKVIELTLHGMEGSVLASTDRAKIGMESTRAILEQARTDKSLVTRLTHDADGIPKAQLVAPLKEDGTTVGAIVLLLNTSEETSLIASQIRMISWVCLSIGIVMLILLLFMIRKLLIRPLLRLRHAASAVKQGQDYNHLDLNASLEINEVAAAFNDMVENLDDRYEQLQNALETLQTTQKQLVQSEKMVALGGLVAGIAHEINTPLGIGVTAISYMDQRTKDIISLYAQNKMKKSDLDAYLQTADETTSIIMSNLLRASELIRSFKQVSVDQSSEAKRRFKLKSYIEEVLLSLNPRLKKTKLCVTVVCPQGDFEVDGYPGAISQIVTNLVMNSTIHAYEPDQIGTIRIDIQKLEGLLRISYSDDGKGMSAETAGKIFDPFFTTNRGGGGTGLGMNVVYNIVTQTFGGTIRCESELGKGTSFIIDIPDQGDYQI</sequence>
<dbReference type="EC" id="2.7.13.3" evidence="3"/>
<keyword evidence="7" id="KW-0547">Nucleotide-binding</keyword>
<keyword evidence="6" id="KW-0808">Transferase</keyword>
<feature type="transmembrane region" description="Helical" evidence="13">
    <location>
        <begin position="171"/>
        <end position="191"/>
    </location>
</feature>
<protein>
    <recommendedName>
        <fullName evidence="3">histidine kinase</fullName>
        <ecNumber evidence="3">2.7.13.3</ecNumber>
    </recommendedName>
</protein>
<keyword evidence="13" id="KW-1133">Transmembrane helix</keyword>
<proteinExistence type="predicted"/>
<dbReference type="GO" id="GO:0005524">
    <property type="term" value="F:ATP binding"/>
    <property type="evidence" value="ECO:0007669"/>
    <property type="project" value="UniProtKB-KW"/>
</dbReference>
<keyword evidence="5" id="KW-0597">Phosphoprotein</keyword>
<keyword evidence="10" id="KW-0902">Two-component regulatory system</keyword>
<feature type="domain" description="HAMP" evidence="15">
    <location>
        <begin position="193"/>
        <end position="245"/>
    </location>
</feature>
<dbReference type="CDD" id="cd06225">
    <property type="entry name" value="HAMP"/>
    <property type="match status" value="1"/>
</dbReference>
<comment type="catalytic activity">
    <reaction evidence="1">
        <text>ATP + protein L-histidine = ADP + protein N-phospho-L-histidine.</text>
        <dbReference type="EC" id="2.7.13.3"/>
    </reaction>
</comment>
<dbReference type="Gene3D" id="3.30.565.10">
    <property type="entry name" value="Histidine kinase-like ATPase, C-terminal domain"/>
    <property type="match status" value="1"/>
</dbReference>
<dbReference type="InterPro" id="IPR003594">
    <property type="entry name" value="HATPase_dom"/>
</dbReference>
<evidence type="ECO:0000256" key="13">
    <source>
        <dbReference type="SAM" id="Phobius"/>
    </source>
</evidence>